<evidence type="ECO:0000256" key="7">
    <source>
        <dbReference type="ARBA" id="ARBA00023136"/>
    </source>
</evidence>
<evidence type="ECO:0000256" key="1">
    <source>
        <dbReference type="ARBA" id="ARBA00004651"/>
    </source>
</evidence>
<keyword evidence="3" id="KW-0813">Transport</keyword>
<feature type="transmembrane region" description="Helical" evidence="8">
    <location>
        <begin position="187"/>
        <end position="206"/>
    </location>
</feature>
<accession>A0A9D2SMR2</accession>
<gene>
    <name evidence="9" type="ORF">H9705_08425</name>
</gene>
<reference evidence="9" key="1">
    <citation type="journal article" date="2021" name="PeerJ">
        <title>Extensive microbial diversity within the chicken gut microbiome revealed by metagenomics and culture.</title>
        <authorList>
            <person name="Gilroy R."/>
            <person name="Ravi A."/>
            <person name="Getino M."/>
            <person name="Pursley I."/>
            <person name="Horton D.L."/>
            <person name="Alikhan N.F."/>
            <person name="Baker D."/>
            <person name="Gharbi K."/>
            <person name="Hall N."/>
            <person name="Watson M."/>
            <person name="Adriaenssens E.M."/>
            <person name="Foster-Nyarko E."/>
            <person name="Jarju S."/>
            <person name="Secka A."/>
            <person name="Antonio M."/>
            <person name="Oren A."/>
            <person name="Chaudhuri R.R."/>
            <person name="La Ragione R."/>
            <person name="Hildebrand F."/>
            <person name="Pallen M.J."/>
        </authorList>
    </citation>
    <scope>NUCLEOTIDE SEQUENCE</scope>
    <source>
        <strain evidence="9">CHK185-5351</strain>
    </source>
</reference>
<name>A0A9D2SMR2_9FIRM</name>
<keyword evidence="6 8" id="KW-1133">Transmembrane helix</keyword>
<comment type="caution">
    <text evidence="9">The sequence shown here is derived from an EMBL/GenBank/DDBJ whole genome shotgun (WGS) entry which is preliminary data.</text>
</comment>
<dbReference type="PANTHER" id="PTHR36838:SF1">
    <property type="entry name" value="SLR1864 PROTEIN"/>
    <property type="match status" value="1"/>
</dbReference>
<keyword evidence="7 8" id="KW-0472">Membrane</keyword>
<dbReference type="Pfam" id="PF03547">
    <property type="entry name" value="Mem_trans"/>
    <property type="match status" value="1"/>
</dbReference>
<keyword evidence="5 8" id="KW-0812">Transmembrane</keyword>
<feature type="transmembrane region" description="Helical" evidence="8">
    <location>
        <begin position="63"/>
        <end position="83"/>
    </location>
</feature>
<comment type="subcellular location">
    <subcellularLocation>
        <location evidence="1">Cell membrane</location>
        <topology evidence="1">Multi-pass membrane protein</topology>
    </subcellularLocation>
</comment>
<dbReference type="GO" id="GO:0005886">
    <property type="term" value="C:plasma membrane"/>
    <property type="evidence" value="ECO:0007669"/>
    <property type="project" value="UniProtKB-SubCell"/>
</dbReference>
<feature type="transmembrane region" description="Helical" evidence="8">
    <location>
        <begin position="252"/>
        <end position="272"/>
    </location>
</feature>
<feature type="transmembrane region" description="Helical" evidence="8">
    <location>
        <begin position="123"/>
        <end position="144"/>
    </location>
</feature>
<dbReference type="PANTHER" id="PTHR36838">
    <property type="entry name" value="AUXIN EFFLUX CARRIER FAMILY PROTEIN"/>
    <property type="match status" value="1"/>
</dbReference>
<dbReference type="InterPro" id="IPR004776">
    <property type="entry name" value="Mem_transp_PIN-like"/>
</dbReference>
<organism evidence="9 10">
    <name type="scientific">Candidatus Fusicatenibacter intestinigallinarum</name>
    <dbReference type="NCBI Taxonomy" id="2838598"/>
    <lineage>
        <taxon>Bacteria</taxon>
        <taxon>Bacillati</taxon>
        <taxon>Bacillota</taxon>
        <taxon>Clostridia</taxon>
        <taxon>Lachnospirales</taxon>
        <taxon>Lachnospiraceae</taxon>
        <taxon>Fusicatenibacter</taxon>
    </lineage>
</organism>
<reference evidence="9" key="2">
    <citation type="submission" date="2021-04" db="EMBL/GenBank/DDBJ databases">
        <authorList>
            <person name="Gilroy R."/>
        </authorList>
    </citation>
    <scope>NUCLEOTIDE SEQUENCE</scope>
    <source>
        <strain evidence="9">CHK185-5351</strain>
    </source>
</reference>
<dbReference type="Gene3D" id="1.20.1530.20">
    <property type="match status" value="1"/>
</dbReference>
<dbReference type="InterPro" id="IPR038770">
    <property type="entry name" value="Na+/solute_symporter_sf"/>
</dbReference>
<evidence type="ECO:0000256" key="2">
    <source>
        <dbReference type="ARBA" id="ARBA00010145"/>
    </source>
</evidence>
<evidence type="ECO:0000256" key="6">
    <source>
        <dbReference type="ARBA" id="ARBA00022989"/>
    </source>
</evidence>
<feature type="transmembrane region" description="Helical" evidence="8">
    <location>
        <begin position="6"/>
        <end position="27"/>
    </location>
</feature>
<dbReference type="GO" id="GO:0055085">
    <property type="term" value="P:transmembrane transport"/>
    <property type="evidence" value="ECO:0007669"/>
    <property type="project" value="InterPro"/>
</dbReference>
<feature type="transmembrane region" description="Helical" evidence="8">
    <location>
        <begin position="218"/>
        <end position="240"/>
    </location>
</feature>
<feature type="transmembrane region" description="Helical" evidence="8">
    <location>
        <begin position="39"/>
        <end position="57"/>
    </location>
</feature>
<feature type="transmembrane region" description="Helical" evidence="8">
    <location>
        <begin position="156"/>
        <end position="175"/>
    </location>
</feature>
<feature type="transmembrane region" description="Helical" evidence="8">
    <location>
        <begin position="284"/>
        <end position="305"/>
    </location>
</feature>
<evidence type="ECO:0000313" key="10">
    <source>
        <dbReference type="Proteomes" id="UP000823849"/>
    </source>
</evidence>
<evidence type="ECO:0000313" key="9">
    <source>
        <dbReference type="EMBL" id="HJC15835.1"/>
    </source>
</evidence>
<evidence type="ECO:0000256" key="5">
    <source>
        <dbReference type="ARBA" id="ARBA00022692"/>
    </source>
</evidence>
<evidence type="ECO:0000256" key="3">
    <source>
        <dbReference type="ARBA" id="ARBA00022448"/>
    </source>
</evidence>
<evidence type="ECO:0000256" key="8">
    <source>
        <dbReference type="SAM" id="Phobius"/>
    </source>
</evidence>
<protein>
    <submittedName>
        <fullName evidence="9">AEC family transporter</fullName>
    </submittedName>
</protein>
<dbReference type="EMBL" id="DWWU01000036">
    <property type="protein sequence ID" value="HJC15835.1"/>
    <property type="molecule type" value="Genomic_DNA"/>
</dbReference>
<comment type="similarity">
    <text evidence="2">Belongs to the auxin efflux carrier (TC 2.A.69) family.</text>
</comment>
<dbReference type="AlphaFoldDB" id="A0A9D2SMR2"/>
<sequence length="306" mass="33496">MSILLIQKIAELFLMMFLGFAIVRAGVLRSGDSVVLSKICLYLIIPCVIIGAFQVDFEKKVQAGLLLAFGAALVFHVFLMILCRVLRKTFRMTDVELGSVVYSNAGNLIIPIVTGVLGPEWVVYSSAFLVVQLVFIWTHGKLLFTGNEKIQPAKILLNPSMIAVYIGFFLMFSGVRLPGILDGGVSSVGDMVGPVSMMITGMLVAGMPFRRLFAHKKIWLVVFLRMIFCPAVALLLIRLSHAADLVPNGEQVLLITLLATMTPAASTITQFAQLFHSDAEYAGSINILTTLVCIVTMPLFVALYYL</sequence>
<keyword evidence="4" id="KW-1003">Cell membrane</keyword>
<dbReference type="Proteomes" id="UP000823849">
    <property type="component" value="Unassembled WGS sequence"/>
</dbReference>
<feature type="transmembrane region" description="Helical" evidence="8">
    <location>
        <begin position="95"/>
        <end position="117"/>
    </location>
</feature>
<evidence type="ECO:0000256" key="4">
    <source>
        <dbReference type="ARBA" id="ARBA00022475"/>
    </source>
</evidence>
<proteinExistence type="inferred from homology"/>